<dbReference type="Proteomes" id="UP001216907">
    <property type="component" value="Unassembled WGS sequence"/>
</dbReference>
<dbReference type="RefSeq" id="WP_277861094.1">
    <property type="nucleotide sequence ID" value="NZ_JARRAG010000002.1"/>
</dbReference>
<organism evidence="3 4">
    <name type="scientific">Paludisphaera mucosa</name>
    <dbReference type="NCBI Taxonomy" id="3030827"/>
    <lineage>
        <taxon>Bacteria</taxon>
        <taxon>Pseudomonadati</taxon>
        <taxon>Planctomycetota</taxon>
        <taxon>Planctomycetia</taxon>
        <taxon>Isosphaerales</taxon>
        <taxon>Isosphaeraceae</taxon>
        <taxon>Paludisphaera</taxon>
    </lineage>
</organism>
<feature type="chain" id="PRO_5045958286" evidence="2">
    <location>
        <begin position="29"/>
        <end position="796"/>
    </location>
</feature>
<dbReference type="EMBL" id="JARRAG010000002">
    <property type="protein sequence ID" value="MDG3004741.1"/>
    <property type="molecule type" value="Genomic_DNA"/>
</dbReference>
<dbReference type="Gene3D" id="2.130.10.130">
    <property type="entry name" value="Integrin alpha, N-terminal"/>
    <property type="match status" value="3"/>
</dbReference>
<protein>
    <submittedName>
        <fullName evidence="3">VCBS repeat-containing protein</fullName>
    </submittedName>
</protein>
<accession>A0ABT6FAX4</accession>
<evidence type="ECO:0000256" key="1">
    <source>
        <dbReference type="ARBA" id="ARBA00022729"/>
    </source>
</evidence>
<keyword evidence="4" id="KW-1185">Reference proteome</keyword>
<evidence type="ECO:0000256" key="2">
    <source>
        <dbReference type="SAM" id="SignalP"/>
    </source>
</evidence>
<evidence type="ECO:0000313" key="3">
    <source>
        <dbReference type="EMBL" id="MDG3004741.1"/>
    </source>
</evidence>
<proteinExistence type="predicted"/>
<dbReference type="InterPro" id="IPR028994">
    <property type="entry name" value="Integrin_alpha_N"/>
</dbReference>
<feature type="signal peptide" evidence="2">
    <location>
        <begin position="1"/>
        <end position="28"/>
    </location>
</feature>
<dbReference type="SUPFAM" id="SSF69318">
    <property type="entry name" value="Integrin alpha N-terminal domain"/>
    <property type="match status" value="2"/>
</dbReference>
<evidence type="ECO:0000313" key="4">
    <source>
        <dbReference type="Proteomes" id="UP001216907"/>
    </source>
</evidence>
<dbReference type="Pfam" id="PF13517">
    <property type="entry name" value="FG-GAP_3"/>
    <property type="match status" value="3"/>
</dbReference>
<keyword evidence="1 2" id="KW-0732">Signal</keyword>
<dbReference type="PANTHER" id="PTHR44103:SF1">
    <property type="entry name" value="PROPROTEIN CONVERTASE P"/>
    <property type="match status" value="1"/>
</dbReference>
<dbReference type="InterPro" id="IPR013517">
    <property type="entry name" value="FG-GAP"/>
</dbReference>
<gene>
    <name evidence="3" type="ORF">PZE19_13210</name>
</gene>
<reference evidence="3 4" key="1">
    <citation type="submission" date="2023-03" db="EMBL/GenBank/DDBJ databases">
        <title>Paludisphaera mucosa sp. nov. a novel planctomycete from northern fen.</title>
        <authorList>
            <person name="Ivanova A."/>
        </authorList>
    </citation>
    <scope>NUCLEOTIDE SEQUENCE [LARGE SCALE GENOMIC DNA]</scope>
    <source>
        <strain evidence="3 4">Pla2</strain>
    </source>
</reference>
<dbReference type="PANTHER" id="PTHR44103">
    <property type="entry name" value="PROPROTEIN CONVERTASE P"/>
    <property type="match status" value="1"/>
</dbReference>
<comment type="caution">
    <text evidence="3">The sequence shown here is derived from an EMBL/GenBank/DDBJ whole genome shotgun (WGS) entry which is preliminary data.</text>
</comment>
<name>A0ABT6FAX4_9BACT</name>
<sequence length="796" mass="83817">MIKPPGIRGFVLMWACLGAAAGAGRAGAGDDEPKPAGKARLADYFGFLPLELYKLDYRIGNLTLADVDGDKVDDVIVANNARSRIDLLLSSKKAAGAADARPFRKEVNDLDSDKRMRPANIPVDREVVSLGSGDFNGDGKADLVFYGTPAEIVILHNEGAGKFGPPKRIKCGDALESSNALAVGDVDQDGRDDVALLTEGELVLIRQTEPGVLSEPERAPHTAATPSMVKIQDLDGDGASDLVILDGESDHPIHVRFATPDKKLGPEQRFAIAKVRALAFGQLDGGKGVEVLTVEEQSGRGKVYKLDESAADSDDRWGRLAFFGLPKGNERGRSLAVGDLDGDKKKDVVVTDPANAQMWVYRQSGGTGLSTGESFPGLLGGKGVILTDLDGDGRDEALVLSEQEKQIGRSRFEDGRLSFPTALAIKGEPVAMALADVEESGKPAVVYAARTKPGADAFELRAVRPDASGGAAEVKFGAAEAVPLAGLSGAPTAIRALDVDRDGETDLLVFSGFGAPILLLGQKDEGLKPFAGGLGPLGGATPAGVSLTDLDGPALVVAQNTFGRRVQLDDKGQWQIKDQYNAARGTAQIQGAAALDVTGEGRKDVVLLDRSTKSLLFLTPKDGVYRQAGSLALGSINFEGLHVGDFDADGRDDLLIAGTDRFAVLQTGGRGRRLKVIASYEPRTIEGRLGDLIAGDLNADGVADVVFTDVVEQALDVASYDGTEDLLHALTFKLYERKSFRGGGGASFEPREMAVGDVDGDGRTDLVLVLHDRVVVLRQDAGPDDKKPAETAAAPK</sequence>